<evidence type="ECO:0000256" key="2">
    <source>
        <dbReference type="SAM" id="MobiDB-lite"/>
    </source>
</evidence>
<evidence type="ECO:0000256" key="3">
    <source>
        <dbReference type="SAM" id="Phobius"/>
    </source>
</evidence>
<feature type="region of interest" description="Disordered" evidence="2">
    <location>
        <begin position="266"/>
        <end position="324"/>
    </location>
</feature>
<evidence type="ECO:0000313" key="5">
    <source>
        <dbReference type="Proteomes" id="UP000316291"/>
    </source>
</evidence>
<keyword evidence="1" id="KW-0175">Coiled coil</keyword>
<dbReference type="AlphaFoldDB" id="A0A562QTW3"/>
<dbReference type="Proteomes" id="UP000316291">
    <property type="component" value="Unassembled WGS sequence"/>
</dbReference>
<keyword evidence="3" id="KW-0812">Transmembrane</keyword>
<feature type="compositionally biased region" description="Basic and acidic residues" evidence="2">
    <location>
        <begin position="78"/>
        <end position="90"/>
    </location>
</feature>
<feature type="compositionally biased region" description="Low complexity" evidence="2">
    <location>
        <begin position="291"/>
        <end position="324"/>
    </location>
</feature>
<name>A0A562QTW3_9BRAD</name>
<keyword evidence="5" id="KW-1185">Reference proteome</keyword>
<organism evidence="4 5">
    <name type="scientific">Bradyrhizobium huanghuaihaiense</name>
    <dbReference type="NCBI Taxonomy" id="990078"/>
    <lineage>
        <taxon>Bacteria</taxon>
        <taxon>Pseudomonadati</taxon>
        <taxon>Pseudomonadota</taxon>
        <taxon>Alphaproteobacteria</taxon>
        <taxon>Hyphomicrobiales</taxon>
        <taxon>Nitrobacteraceae</taxon>
        <taxon>Bradyrhizobium</taxon>
    </lineage>
</organism>
<dbReference type="EMBL" id="VLLA01000036">
    <property type="protein sequence ID" value="TWI60209.1"/>
    <property type="molecule type" value="Genomic_DNA"/>
</dbReference>
<gene>
    <name evidence="4" type="ORF">IQ16_07807</name>
</gene>
<feature type="compositionally biased region" description="Pro residues" evidence="2">
    <location>
        <begin position="274"/>
        <end position="290"/>
    </location>
</feature>
<keyword evidence="3" id="KW-1133">Transmembrane helix</keyword>
<keyword evidence="3" id="KW-0472">Membrane</keyword>
<feature type="transmembrane region" description="Helical" evidence="3">
    <location>
        <begin position="130"/>
        <end position="151"/>
    </location>
</feature>
<protein>
    <submittedName>
        <fullName evidence="4">Uncharacterized protein</fullName>
    </submittedName>
</protein>
<comment type="caution">
    <text evidence="4">The sequence shown here is derived from an EMBL/GenBank/DDBJ whole genome shotgun (WGS) entry which is preliminary data.</text>
</comment>
<feature type="coiled-coil region" evidence="1">
    <location>
        <begin position="184"/>
        <end position="211"/>
    </location>
</feature>
<sequence length="324" mass="33456">MSTDKLQALSDTIAGILNEPPSRATYFDPEPHDGATAGERAAKSFDGPAHGADAPKGSFGKLSAREAGISRNPAPEAHIVRSDEYERASRASEQPQSKLEAASLRPDLQTLGPNAQRAAVSSNRISLRGWGLFGLAGVVLAAGAGAAAVVWPGSSGDVAKVTSQTSSATMVAPGSLPPELTPLLQSMSRDLASLKKEIEQLKLGRDQLVRDSASLGEQLKTSQDQLARAVARLSDQVKAGQELAERDNANAAEQIKAVRDQLIRLEQNAAPKKLTPPPPRTTAPAAPKPAPAASSPQAAAQPAAVKPKPAPTAPASAPASTPAR</sequence>
<evidence type="ECO:0000256" key="1">
    <source>
        <dbReference type="SAM" id="Coils"/>
    </source>
</evidence>
<proteinExistence type="predicted"/>
<feature type="region of interest" description="Disordered" evidence="2">
    <location>
        <begin position="17"/>
        <end position="108"/>
    </location>
</feature>
<accession>A0A562QTW3</accession>
<reference evidence="4 5" key="1">
    <citation type="journal article" date="2015" name="Stand. Genomic Sci.">
        <title>Genomic Encyclopedia of Bacterial and Archaeal Type Strains, Phase III: the genomes of soil and plant-associated and newly described type strains.</title>
        <authorList>
            <person name="Whitman W.B."/>
            <person name="Woyke T."/>
            <person name="Klenk H.P."/>
            <person name="Zhou Y."/>
            <person name="Lilburn T.G."/>
            <person name="Beck B.J."/>
            <person name="De Vos P."/>
            <person name="Vandamme P."/>
            <person name="Eisen J.A."/>
            <person name="Garrity G."/>
            <person name="Hugenholtz P."/>
            <person name="Kyrpides N.C."/>
        </authorList>
    </citation>
    <scope>NUCLEOTIDE SEQUENCE [LARGE SCALE GENOMIC DNA]</scope>
    <source>
        <strain evidence="4 5">CGMCC 1.10948</strain>
    </source>
</reference>
<evidence type="ECO:0000313" key="4">
    <source>
        <dbReference type="EMBL" id="TWI60209.1"/>
    </source>
</evidence>